<name>M0N7L1_9EURY</name>
<dbReference type="GO" id="GO:0016747">
    <property type="term" value="F:acyltransferase activity, transferring groups other than amino-acyl groups"/>
    <property type="evidence" value="ECO:0007669"/>
    <property type="project" value="InterPro"/>
</dbReference>
<evidence type="ECO:0000313" key="5">
    <source>
        <dbReference type="Proteomes" id="UP000011625"/>
    </source>
</evidence>
<dbReference type="EMBL" id="AOME01000054">
    <property type="protein sequence ID" value="EMA52660.1"/>
    <property type="molecule type" value="Genomic_DNA"/>
</dbReference>
<organism evidence="4 5">
    <name type="scientific">Halococcus salifodinae DSM 8989</name>
    <dbReference type="NCBI Taxonomy" id="1227456"/>
    <lineage>
        <taxon>Archaea</taxon>
        <taxon>Methanobacteriati</taxon>
        <taxon>Methanobacteriota</taxon>
        <taxon>Stenosarchaea group</taxon>
        <taxon>Halobacteria</taxon>
        <taxon>Halobacteriales</taxon>
        <taxon>Halococcaceae</taxon>
        <taxon>Halococcus</taxon>
    </lineage>
</organism>
<dbReference type="AlphaFoldDB" id="M0N7L1"/>
<keyword evidence="5" id="KW-1185">Reference proteome</keyword>
<dbReference type="NCBIfam" id="NF040501">
    <property type="entry name" value="resist_ArsN2"/>
    <property type="match status" value="1"/>
</dbReference>
<dbReference type="Pfam" id="PF00583">
    <property type="entry name" value="Acetyltransf_1"/>
    <property type="match status" value="1"/>
</dbReference>
<gene>
    <name evidence="4" type="ORF">C450_11193</name>
</gene>
<dbReference type="PANTHER" id="PTHR43877:SF2">
    <property type="entry name" value="AMINOALKYLPHOSPHONATE N-ACETYLTRANSFERASE-RELATED"/>
    <property type="match status" value="1"/>
</dbReference>
<dbReference type="CDD" id="cd04301">
    <property type="entry name" value="NAT_SF"/>
    <property type="match status" value="1"/>
</dbReference>
<evidence type="ECO:0000256" key="1">
    <source>
        <dbReference type="ARBA" id="ARBA00022679"/>
    </source>
</evidence>
<evidence type="ECO:0000313" key="4">
    <source>
        <dbReference type="EMBL" id="EMA52660.1"/>
    </source>
</evidence>
<comment type="caution">
    <text evidence="4">The sequence shown here is derived from an EMBL/GenBank/DDBJ whole genome shotgun (WGS) entry which is preliminary data.</text>
</comment>
<keyword evidence="1 4" id="KW-0808">Transferase</keyword>
<dbReference type="InterPro" id="IPR016181">
    <property type="entry name" value="Acyl_CoA_acyltransferase"/>
</dbReference>
<dbReference type="PROSITE" id="PS51186">
    <property type="entry name" value="GNAT"/>
    <property type="match status" value="1"/>
</dbReference>
<dbReference type="RefSeq" id="WP_005043411.1">
    <property type="nucleotide sequence ID" value="NZ_AOME01000054.1"/>
</dbReference>
<sequence>MSGETITIQQADDSHCSYIEALLERNDLPSRNIRSKPDCFYLGYEGGDPVGIAGIEGDEAEQLLRSVVVERSARGNGFGTALCDALEERASADGVEALFLLTTTAADFFADRGYAEIERSAAPPTIQATTEFGELCPATATCMRKFLQEPPEKGSFRLPVLRTEEMMFQGRFGVSLFVQKGGLAASAASRSVVSRKFGLSRTR</sequence>
<dbReference type="STRING" id="1227456.C450_11193"/>
<accession>M0N7L1</accession>
<evidence type="ECO:0000256" key="2">
    <source>
        <dbReference type="ARBA" id="ARBA00023315"/>
    </source>
</evidence>
<dbReference type="InterPro" id="IPR050832">
    <property type="entry name" value="Bact_Acetyltransf"/>
</dbReference>
<dbReference type="SUPFAM" id="SSF55729">
    <property type="entry name" value="Acyl-CoA N-acyltransferases (Nat)"/>
    <property type="match status" value="1"/>
</dbReference>
<reference evidence="4 5" key="1">
    <citation type="journal article" date="2014" name="PLoS Genet.">
        <title>Phylogenetically driven sequencing of extremely halophilic archaea reveals strategies for static and dynamic osmo-response.</title>
        <authorList>
            <person name="Becker E.A."/>
            <person name="Seitzer P.M."/>
            <person name="Tritt A."/>
            <person name="Larsen D."/>
            <person name="Krusor M."/>
            <person name="Yao A.I."/>
            <person name="Wu D."/>
            <person name="Madern D."/>
            <person name="Eisen J.A."/>
            <person name="Darling A.E."/>
            <person name="Facciotti M.T."/>
        </authorList>
    </citation>
    <scope>NUCLEOTIDE SEQUENCE [LARGE SCALE GENOMIC DNA]</scope>
    <source>
        <strain evidence="4 5">DSM 8989</strain>
    </source>
</reference>
<dbReference type="PATRIC" id="fig|1227456.3.peg.2270"/>
<keyword evidence="2" id="KW-0012">Acyltransferase</keyword>
<evidence type="ECO:0000259" key="3">
    <source>
        <dbReference type="PROSITE" id="PS51186"/>
    </source>
</evidence>
<proteinExistence type="predicted"/>
<dbReference type="OrthoDB" id="204402at2157"/>
<feature type="domain" description="N-acetyltransferase" evidence="3">
    <location>
        <begin position="1"/>
        <end position="148"/>
    </location>
</feature>
<dbReference type="Gene3D" id="3.40.630.30">
    <property type="match status" value="1"/>
</dbReference>
<dbReference type="PANTHER" id="PTHR43877">
    <property type="entry name" value="AMINOALKYLPHOSPHONATE N-ACETYLTRANSFERASE-RELATED-RELATED"/>
    <property type="match status" value="1"/>
</dbReference>
<dbReference type="InterPro" id="IPR000182">
    <property type="entry name" value="GNAT_dom"/>
</dbReference>
<dbReference type="Proteomes" id="UP000011625">
    <property type="component" value="Unassembled WGS sequence"/>
</dbReference>
<protein>
    <submittedName>
        <fullName evidence="4">N-acetyltransferase GCN5</fullName>
    </submittedName>
</protein>